<gene>
    <name evidence="5" type="ORF">FGIG_07342</name>
</gene>
<organism evidence="5 6">
    <name type="scientific">Fasciola gigantica</name>
    <name type="common">Giant liver fluke</name>
    <dbReference type="NCBI Taxonomy" id="46835"/>
    <lineage>
        <taxon>Eukaryota</taxon>
        <taxon>Metazoa</taxon>
        <taxon>Spiralia</taxon>
        <taxon>Lophotrochozoa</taxon>
        <taxon>Platyhelminthes</taxon>
        <taxon>Trematoda</taxon>
        <taxon>Digenea</taxon>
        <taxon>Plagiorchiida</taxon>
        <taxon>Echinostomata</taxon>
        <taxon>Echinostomatoidea</taxon>
        <taxon>Fasciolidae</taxon>
        <taxon>Fasciola</taxon>
    </lineage>
</organism>
<dbReference type="SMART" id="SM00248">
    <property type="entry name" value="ANK"/>
    <property type="match status" value="3"/>
</dbReference>
<feature type="non-terminal residue" evidence="5">
    <location>
        <position position="1"/>
    </location>
</feature>
<dbReference type="InterPro" id="IPR045258">
    <property type="entry name" value="ACAP1/2/3-like"/>
</dbReference>
<dbReference type="PANTHER" id="PTHR23180:SF399">
    <property type="entry name" value="BLOWN FUSE, ISOFORM A-RELATED"/>
    <property type="match status" value="1"/>
</dbReference>
<reference evidence="5 6" key="1">
    <citation type="submission" date="2019-04" db="EMBL/GenBank/DDBJ databases">
        <title>Annotation for the trematode Fasciola gigantica.</title>
        <authorList>
            <person name="Choi Y.-J."/>
        </authorList>
    </citation>
    <scope>NUCLEOTIDE SEQUENCE [LARGE SCALE GENOMIC DNA]</scope>
    <source>
        <strain evidence="5">Uganda_cow_1</strain>
    </source>
</reference>
<dbReference type="Pfam" id="PF12796">
    <property type="entry name" value="Ank_2"/>
    <property type="match status" value="1"/>
</dbReference>
<accession>A0A504YHZ8</accession>
<feature type="region of interest" description="Disordered" evidence="4">
    <location>
        <begin position="213"/>
        <end position="324"/>
    </location>
</feature>
<dbReference type="STRING" id="46835.A0A504YHZ8"/>
<evidence type="ECO:0000256" key="3">
    <source>
        <dbReference type="PROSITE-ProRule" id="PRU00023"/>
    </source>
</evidence>
<evidence type="ECO:0000313" key="6">
    <source>
        <dbReference type="Proteomes" id="UP000316759"/>
    </source>
</evidence>
<protein>
    <submittedName>
        <fullName evidence="5">Arf-GAP with coiled-coil ANK repeat and PH domain-containing protein 2</fullName>
    </submittedName>
</protein>
<evidence type="ECO:0000256" key="1">
    <source>
        <dbReference type="ARBA" id="ARBA00022723"/>
    </source>
</evidence>
<dbReference type="Proteomes" id="UP000316759">
    <property type="component" value="Unassembled WGS sequence"/>
</dbReference>
<dbReference type="AlphaFoldDB" id="A0A504YHZ8"/>
<feature type="compositionally biased region" description="Polar residues" evidence="4">
    <location>
        <begin position="244"/>
        <end position="253"/>
    </location>
</feature>
<name>A0A504YHZ8_FASGI</name>
<dbReference type="InterPro" id="IPR002110">
    <property type="entry name" value="Ankyrin_rpt"/>
</dbReference>
<sequence>DLCQTFDQAHEQLSRDTSKTTTRNTLRSTTLLRAEQKRCDLLAARLLSTGARLGCPPLMLLGLVGGAHPDGEQQPYEAAGRSGTLNKIGSSTQPPLILTVRSGSLAACEFLLLNGADIDVQDDQGRTALFHACQLQRVHLVCLLLRRRADQMRGDRQGRVPLDVAMEMANADIVTLLRLQRLHEANKESDYNLTDDTVADVFRDFTCRAYTHDSSDDLSDYTVLGEPRHSTSSPALAHVRDSPSFPSTNSSEISPKRLHPSPPLVSPQLTTDNRSRVRSISNKFNPTTSATSSSSPVSSTSSSPVKANQRKPIKVLLVRPGAQK</sequence>
<dbReference type="PROSITE" id="PS50088">
    <property type="entry name" value="ANK_REPEAT"/>
    <property type="match status" value="1"/>
</dbReference>
<evidence type="ECO:0000313" key="5">
    <source>
        <dbReference type="EMBL" id="TPP60101.1"/>
    </source>
</evidence>
<feature type="compositionally biased region" description="Low complexity" evidence="4">
    <location>
        <begin position="286"/>
        <end position="305"/>
    </location>
</feature>
<dbReference type="GO" id="GO:0046872">
    <property type="term" value="F:metal ion binding"/>
    <property type="evidence" value="ECO:0007669"/>
    <property type="project" value="UniProtKB-KW"/>
</dbReference>
<proteinExistence type="predicted"/>
<dbReference type="InterPro" id="IPR036770">
    <property type="entry name" value="Ankyrin_rpt-contain_sf"/>
</dbReference>
<keyword evidence="3" id="KW-0040">ANK repeat</keyword>
<evidence type="ECO:0000256" key="4">
    <source>
        <dbReference type="SAM" id="MobiDB-lite"/>
    </source>
</evidence>
<dbReference type="OrthoDB" id="10070851at2759"/>
<keyword evidence="2" id="KW-0862">Zinc</keyword>
<keyword evidence="1" id="KW-0479">Metal-binding</keyword>
<comment type="caution">
    <text evidence="5">The sequence shown here is derived from an EMBL/GenBank/DDBJ whole genome shotgun (WGS) entry which is preliminary data.</text>
</comment>
<keyword evidence="6" id="KW-1185">Reference proteome</keyword>
<evidence type="ECO:0000256" key="2">
    <source>
        <dbReference type="ARBA" id="ARBA00022833"/>
    </source>
</evidence>
<dbReference type="Gene3D" id="1.25.40.20">
    <property type="entry name" value="Ankyrin repeat-containing domain"/>
    <property type="match status" value="1"/>
</dbReference>
<feature type="compositionally biased region" description="Polar residues" evidence="4">
    <location>
        <begin position="267"/>
        <end position="285"/>
    </location>
</feature>
<dbReference type="GO" id="GO:0005096">
    <property type="term" value="F:GTPase activator activity"/>
    <property type="evidence" value="ECO:0007669"/>
    <property type="project" value="InterPro"/>
</dbReference>
<dbReference type="SUPFAM" id="SSF48403">
    <property type="entry name" value="Ankyrin repeat"/>
    <property type="match status" value="1"/>
</dbReference>
<dbReference type="PANTHER" id="PTHR23180">
    <property type="entry name" value="CENTAURIN/ARF"/>
    <property type="match status" value="1"/>
</dbReference>
<feature type="repeat" description="ANK" evidence="3">
    <location>
        <begin position="91"/>
        <end position="123"/>
    </location>
</feature>
<dbReference type="EMBL" id="SUNJ01009846">
    <property type="protein sequence ID" value="TPP60101.1"/>
    <property type="molecule type" value="Genomic_DNA"/>
</dbReference>